<accession>A0A124FN76</accession>
<evidence type="ECO:0000313" key="2">
    <source>
        <dbReference type="EMBL" id="KUK47033.1"/>
    </source>
</evidence>
<dbReference type="Proteomes" id="UP000064249">
    <property type="component" value="Unassembled WGS sequence"/>
</dbReference>
<keyword evidence="1" id="KW-1133">Transmembrane helix</keyword>
<evidence type="ECO:0000256" key="1">
    <source>
        <dbReference type="SAM" id="Phobius"/>
    </source>
</evidence>
<evidence type="ECO:0000313" key="3">
    <source>
        <dbReference type="Proteomes" id="UP000064249"/>
    </source>
</evidence>
<name>A0A124FN76_9CHLR</name>
<proteinExistence type="predicted"/>
<dbReference type="AlphaFoldDB" id="A0A124FN76"/>
<sequence>MKSEDSFVLKDYFKAVIRGWKRIVIFMIIGGLCGMLISTFRSPLFETRAAIAVTIDYTRTGALSDIQEDQAMRGLGSVIDSDAVKELVVLRAHQAGYEIDRNSIAEMFTLEREDFRWFLRVRDSDPQRAADLANLWAQIAVETLDDGMEHAIIAAHLQQYLDSLEFCMQRQVDDGITENACEQYDFSYILEEVQSTAGEIRAQQQMSYGLMPALEFFLAENAPLNTAAVQGTRGVFVIAGAFLGLIMAALTPGRENL</sequence>
<comment type="caution">
    <text evidence="2">The sequence shown here is derived from an EMBL/GenBank/DDBJ whole genome shotgun (WGS) entry which is preliminary data.</text>
</comment>
<reference evidence="2 3" key="1">
    <citation type="journal article" date="2015" name="MBio">
        <title>Genome-Resolved Metagenomic Analysis Reveals Roles for Candidate Phyla and Other Microbial Community Members in Biogeochemical Transformations in Oil Reservoirs.</title>
        <authorList>
            <person name="Hu P."/>
            <person name="Tom L."/>
            <person name="Singh A."/>
            <person name="Thomas B.C."/>
            <person name="Baker B.J."/>
            <person name="Piceno Y.M."/>
            <person name="Andersen G.L."/>
            <person name="Banfield J.F."/>
        </authorList>
    </citation>
    <scope>NUCLEOTIDE SEQUENCE [LARGE SCALE GENOMIC DNA]</scope>
    <source>
        <strain evidence="2">46_16</strain>
    </source>
</reference>
<keyword evidence="1" id="KW-0812">Transmembrane</keyword>
<keyword evidence="1" id="KW-0472">Membrane</keyword>
<dbReference type="EMBL" id="LGFU01000002">
    <property type="protein sequence ID" value="KUK47033.1"/>
    <property type="molecule type" value="Genomic_DNA"/>
</dbReference>
<protein>
    <recommendedName>
        <fullName evidence="4">Polysaccharide chain length determinant N-terminal domain-containing protein</fullName>
    </recommendedName>
</protein>
<evidence type="ECO:0008006" key="4">
    <source>
        <dbReference type="Google" id="ProtNLM"/>
    </source>
</evidence>
<feature type="transmembrane region" description="Helical" evidence="1">
    <location>
        <begin position="234"/>
        <end position="251"/>
    </location>
</feature>
<feature type="transmembrane region" description="Helical" evidence="1">
    <location>
        <begin position="20"/>
        <end position="40"/>
    </location>
</feature>
<organism evidence="2 3">
    <name type="scientific">Anaerolinea thermophila</name>
    <dbReference type="NCBI Taxonomy" id="167964"/>
    <lineage>
        <taxon>Bacteria</taxon>
        <taxon>Bacillati</taxon>
        <taxon>Chloroflexota</taxon>
        <taxon>Anaerolineae</taxon>
        <taxon>Anaerolineales</taxon>
        <taxon>Anaerolineaceae</taxon>
        <taxon>Anaerolinea</taxon>
    </lineage>
</organism>
<gene>
    <name evidence="2" type="ORF">XD73_0102</name>
</gene>